<evidence type="ECO:0000259" key="2">
    <source>
        <dbReference type="Pfam" id="PF03101"/>
    </source>
</evidence>
<feature type="region of interest" description="Disordered" evidence="1">
    <location>
        <begin position="91"/>
        <end position="113"/>
    </location>
</feature>
<keyword evidence="5" id="KW-1185">Reference proteome</keyword>
<feature type="domain" description="MULE transposase" evidence="3">
    <location>
        <begin position="475"/>
        <end position="569"/>
    </location>
</feature>
<dbReference type="Pfam" id="PF10551">
    <property type="entry name" value="MULE"/>
    <property type="match status" value="1"/>
</dbReference>
<evidence type="ECO:0000313" key="4">
    <source>
        <dbReference type="EMBL" id="KAK7366989.1"/>
    </source>
</evidence>
<sequence length="786" mass="89604">MLFCCYTIGLCVGLTLVIVEVPLTKEELRQEVVEEALKESSYQKKGKMKKMRELAEILKENKALSRALDHQATFIGTLEKAVSRLEEVLADKEKRQQGDERNLSNENHDDDDCGMSIQPIAVDYSNVKFGNDEEKCLSKMEGLSSVVNARSNMYTRMKTALNWTDMWCSMFRQEVLNDAVHRLRICNRCNITTIERKRSWLKDGLGRHRLAAGTCVMPIMEDHDDLGLDDITLLQEGSTSIPTDDTMTDIVDSSVPAVGMSFDTVEAVRTFYREYGIKMGFGTRIRSSKKGKDNEIKYFMLVCSREGKYFSPLPSELKTLPTQTNECQARISVAKKESKWYIMSVIYEHSHDLSPTKSRLFRGNRKITLSARITLDLNDDAGVHVNKTYRSLVSAAGGYDNRSFVERDVRNYVSQQRRALGKDGDGRTLLAHFSRMRELNRDFFFEIDIDDENHIRNVFWADARSRAACEHFGDVVSFDTTYLTNKYDMPFAPFVGVNHHGQSILLGCGLLSSEDTETFIWLFKCWLRCMSYKAPSGIVTDQCRAMKNAVAVVFPETRHRWCLWHIMKKIPEKLSSYQDYKNMKHAMKFVHQYDNALQQKAEKEYEVDFTSLNTVIPCGSNSSIERQFQAEYTHRKFVELQNEFRAKMNCLIQDVSLYGNSCQFSHIAEVACESQERTENILQDLERMQNFDTVTAGKKNVYSNCHHSHTQRCMNDGYNSLPINPLSEAEHDTGIGVMAGTLPIQIDGQSDRHECGGFLSLLTSVQSNVTTAEQCAGGILNVDGFN</sequence>
<feature type="compositionally biased region" description="Basic and acidic residues" evidence="1">
    <location>
        <begin position="91"/>
        <end position="107"/>
    </location>
</feature>
<comment type="caution">
    <text evidence="4">The sequence shown here is derived from an EMBL/GenBank/DDBJ whole genome shotgun (WGS) entry which is preliminary data.</text>
</comment>
<gene>
    <name evidence="4" type="ORF">VNO80_08994</name>
</gene>
<dbReference type="Proteomes" id="UP001374584">
    <property type="component" value="Unassembled WGS sequence"/>
</dbReference>
<evidence type="ECO:0008006" key="6">
    <source>
        <dbReference type="Google" id="ProtNLM"/>
    </source>
</evidence>
<name>A0AAN9N5D3_PHACN</name>
<feature type="domain" description="FAR1" evidence="2">
    <location>
        <begin position="270"/>
        <end position="354"/>
    </location>
</feature>
<protein>
    <recommendedName>
        <fullName evidence="6">Protein FAR1-RELATED SEQUENCE</fullName>
    </recommendedName>
</protein>
<dbReference type="AlphaFoldDB" id="A0AAN9N5D3"/>
<dbReference type="Pfam" id="PF03101">
    <property type="entry name" value="FAR1"/>
    <property type="match status" value="1"/>
</dbReference>
<reference evidence="4 5" key="1">
    <citation type="submission" date="2024-01" db="EMBL/GenBank/DDBJ databases">
        <title>The genomes of 5 underutilized Papilionoideae crops provide insights into root nodulation and disease resistanc.</title>
        <authorList>
            <person name="Jiang F."/>
        </authorList>
    </citation>
    <scope>NUCLEOTIDE SEQUENCE [LARGE SCALE GENOMIC DNA]</scope>
    <source>
        <strain evidence="4">JINMINGXINNONG_FW02</strain>
        <tissue evidence="4">Leaves</tissue>
    </source>
</reference>
<dbReference type="PANTHER" id="PTHR47718:SF13">
    <property type="entry name" value="OS09G0290500 PROTEIN"/>
    <property type="match status" value="1"/>
</dbReference>
<evidence type="ECO:0000259" key="3">
    <source>
        <dbReference type="Pfam" id="PF10551"/>
    </source>
</evidence>
<evidence type="ECO:0000256" key="1">
    <source>
        <dbReference type="SAM" id="MobiDB-lite"/>
    </source>
</evidence>
<dbReference type="InterPro" id="IPR004330">
    <property type="entry name" value="FAR1_DNA_bnd_dom"/>
</dbReference>
<accession>A0AAN9N5D3</accession>
<dbReference type="PANTHER" id="PTHR47718">
    <property type="entry name" value="OS01G0519700 PROTEIN"/>
    <property type="match status" value="1"/>
</dbReference>
<organism evidence="4 5">
    <name type="scientific">Phaseolus coccineus</name>
    <name type="common">Scarlet runner bean</name>
    <name type="synonym">Phaseolus multiflorus</name>
    <dbReference type="NCBI Taxonomy" id="3886"/>
    <lineage>
        <taxon>Eukaryota</taxon>
        <taxon>Viridiplantae</taxon>
        <taxon>Streptophyta</taxon>
        <taxon>Embryophyta</taxon>
        <taxon>Tracheophyta</taxon>
        <taxon>Spermatophyta</taxon>
        <taxon>Magnoliopsida</taxon>
        <taxon>eudicotyledons</taxon>
        <taxon>Gunneridae</taxon>
        <taxon>Pentapetalae</taxon>
        <taxon>rosids</taxon>
        <taxon>fabids</taxon>
        <taxon>Fabales</taxon>
        <taxon>Fabaceae</taxon>
        <taxon>Papilionoideae</taxon>
        <taxon>50 kb inversion clade</taxon>
        <taxon>NPAAA clade</taxon>
        <taxon>indigoferoid/millettioid clade</taxon>
        <taxon>Phaseoleae</taxon>
        <taxon>Phaseolus</taxon>
    </lineage>
</organism>
<dbReference type="EMBL" id="JAYMYR010000004">
    <property type="protein sequence ID" value="KAK7366989.1"/>
    <property type="molecule type" value="Genomic_DNA"/>
</dbReference>
<proteinExistence type="predicted"/>
<dbReference type="InterPro" id="IPR018289">
    <property type="entry name" value="MULE_transposase_dom"/>
</dbReference>
<evidence type="ECO:0000313" key="5">
    <source>
        <dbReference type="Proteomes" id="UP001374584"/>
    </source>
</evidence>